<keyword evidence="4" id="KW-0067">ATP-binding</keyword>
<keyword evidence="2" id="KW-0479">Metal-binding</keyword>
<dbReference type="InterPro" id="IPR005494">
    <property type="entry name" value="GSPS_pre-ATP-grasp-like_dom"/>
</dbReference>
<proteinExistence type="predicted"/>
<evidence type="ECO:0000313" key="6">
    <source>
        <dbReference type="EMBL" id="UUN97875.1"/>
    </source>
</evidence>
<evidence type="ECO:0000313" key="7">
    <source>
        <dbReference type="Proteomes" id="UP000644140"/>
    </source>
</evidence>
<protein>
    <submittedName>
        <fullName evidence="6">Glutathionylspermidine synthase family protein</fullName>
    </submittedName>
</protein>
<evidence type="ECO:0000256" key="4">
    <source>
        <dbReference type="ARBA" id="ARBA00022840"/>
    </source>
</evidence>
<dbReference type="SUPFAM" id="SSF52440">
    <property type="entry name" value="PreATP-grasp domain"/>
    <property type="match status" value="1"/>
</dbReference>
<evidence type="ECO:0000256" key="5">
    <source>
        <dbReference type="ARBA" id="ARBA00022842"/>
    </source>
</evidence>
<dbReference type="Pfam" id="PF03738">
    <property type="entry name" value="GSP_synth"/>
    <property type="match status" value="1"/>
</dbReference>
<dbReference type="AlphaFoldDB" id="A0A0A8TSE6"/>
<keyword evidence="5" id="KW-0460">Magnesium</keyword>
<dbReference type="STRING" id="106648.GCA_000753985_01174"/>
<dbReference type="GO" id="GO:0005524">
    <property type="term" value="F:ATP binding"/>
    <property type="evidence" value="ECO:0007669"/>
    <property type="project" value="UniProtKB-KW"/>
</dbReference>
<organism evidence="6 7">
    <name type="scientific">Acinetobacter bereziniae</name>
    <name type="common">Acinetobacter genomosp. 10</name>
    <dbReference type="NCBI Taxonomy" id="106648"/>
    <lineage>
        <taxon>Bacteria</taxon>
        <taxon>Pseudomonadati</taxon>
        <taxon>Pseudomonadota</taxon>
        <taxon>Gammaproteobacteria</taxon>
        <taxon>Moraxellales</taxon>
        <taxon>Moraxellaceae</taxon>
        <taxon>Acinetobacter</taxon>
    </lineage>
</organism>
<dbReference type="eggNOG" id="COG0754">
    <property type="taxonomic scope" value="Bacteria"/>
</dbReference>
<name>A0A0A8TSE6_ACIBZ</name>
<dbReference type="SUPFAM" id="SSF56059">
    <property type="entry name" value="Glutathione synthetase ATP-binding domain-like"/>
    <property type="match status" value="1"/>
</dbReference>
<dbReference type="Gene3D" id="3.30.1490.330">
    <property type="match status" value="1"/>
</dbReference>
<evidence type="ECO:0000256" key="2">
    <source>
        <dbReference type="ARBA" id="ARBA00022723"/>
    </source>
</evidence>
<accession>A0A0A8TSE6</accession>
<keyword evidence="3" id="KW-0547">Nucleotide-binding</keyword>
<dbReference type="EMBL" id="CP092085">
    <property type="protein sequence ID" value="UUN97875.1"/>
    <property type="molecule type" value="Genomic_DNA"/>
</dbReference>
<evidence type="ECO:0000256" key="3">
    <source>
        <dbReference type="ARBA" id="ARBA00022741"/>
    </source>
</evidence>
<dbReference type="RefSeq" id="WP_042088893.1">
    <property type="nucleotide sequence ID" value="NZ_BKEF01000025.1"/>
</dbReference>
<sequence>MKRKCFQARPNWQQEHEKIGFDYYNLPSLDGSIYWSEGVAYEFTLKQIEQLEDASNELHQMCMQVAGEIIQKGDYPDYFQIPQAAIPLIEHSWHNHAPMLYGRFDFAYDGRQIKMLEYNADTPTGLLEASVAQWHWIEQVENIPHRDQFNSIHEDLINRWKTIFPRGSHIHFAACQEAGREDWGNLEYLMDTAFQAGHRVSELSMENIGWDGQNFVDLNDQSIDQLFKLYPWEWVWEENFSQYLKPSTQWVEPCWKMLLSNKAILVELWKKFPNHPYLLESHAFDTNVSLQGKWVKKPILAREGANIRVVEDNIDQGAASGSFYFDDYDKYGYIAQKWVNTPLYDGKLPTLGLWMVGHTCAGMSIREDEFDIIGNDAHFAAHYFIE</sequence>
<gene>
    <name evidence="6" type="ORF">I9054_021655</name>
</gene>
<dbReference type="InterPro" id="IPR016185">
    <property type="entry name" value="PreATP-grasp_dom_sf"/>
</dbReference>
<reference evidence="6" key="1">
    <citation type="submission" date="2022-02" db="EMBL/GenBank/DDBJ databases">
        <title>Characterization of Tn125 harboring carbapenem-resistant Acinetobacter bereziniae clinical isolates.</title>
        <authorList>
            <person name="Wong N.-K."/>
            <person name="Pan Q."/>
        </authorList>
    </citation>
    <scope>NUCLEOTIDE SEQUENCE</scope>
    <source>
        <strain evidence="6">GD03393</strain>
    </source>
</reference>
<keyword evidence="1" id="KW-0436">Ligase</keyword>
<dbReference type="GO" id="GO:0046872">
    <property type="term" value="F:metal ion binding"/>
    <property type="evidence" value="ECO:0007669"/>
    <property type="project" value="UniProtKB-KW"/>
</dbReference>
<dbReference type="GO" id="GO:0016874">
    <property type="term" value="F:ligase activity"/>
    <property type="evidence" value="ECO:0007669"/>
    <property type="project" value="UniProtKB-KW"/>
</dbReference>
<dbReference type="Proteomes" id="UP000644140">
    <property type="component" value="Chromosome"/>
</dbReference>
<evidence type="ECO:0000256" key="1">
    <source>
        <dbReference type="ARBA" id="ARBA00022598"/>
    </source>
</evidence>